<gene>
    <name evidence="2" type="ORF">ACFY35_14760</name>
</gene>
<keyword evidence="1" id="KW-0472">Membrane</keyword>
<feature type="transmembrane region" description="Helical" evidence="1">
    <location>
        <begin position="52"/>
        <end position="74"/>
    </location>
</feature>
<feature type="transmembrane region" description="Helical" evidence="1">
    <location>
        <begin position="134"/>
        <end position="152"/>
    </location>
</feature>
<sequence length="181" mass="20396">MTTETTDTRIAKAFGLSGDNWMRHANPVSVWTRFAVLPLLAVSVWSRDWIGWWSLVPIALSLVFMMVNPLLFAVPKSTRNWASRGVFGERVWAERNTVELPAQYTSRVPNVTYAFQVAGLALLVYGLVVLGLPGLLYTLAGIAIVQCAKAWFIDRMVLLYEDIKTTHPAYAGWEYTEEKAR</sequence>
<dbReference type="Pfam" id="PF20358">
    <property type="entry name" value="DUF6653"/>
    <property type="match status" value="1"/>
</dbReference>
<keyword evidence="1" id="KW-1133">Transmembrane helix</keyword>
<dbReference type="EMBL" id="JBIAZU010000002">
    <property type="protein sequence ID" value="MFF5290704.1"/>
    <property type="molecule type" value="Genomic_DNA"/>
</dbReference>
<protein>
    <submittedName>
        <fullName evidence="2">DUF6653 family protein</fullName>
    </submittedName>
</protein>
<name>A0ABW6WBK3_9ACTN</name>
<comment type="caution">
    <text evidence="2">The sequence shown here is derived from an EMBL/GenBank/DDBJ whole genome shotgun (WGS) entry which is preliminary data.</text>
</comment>
<accession>A0ABW6WBK3</accession>
<dbReference type="InterPro" id="IPR046595">
    <property type="entry name" value="DUF6653"/>
</dbReference>
<keyword evidence="1" id="KW-0812">Transmembrane</keyword>
<evidence type="ECO:0000256" key="1">
    <source>
        <dbReference type="SAM" id="Phobius"/>
    </source>
</evidence>
<proteinExistence type="predicted"/>
<dbReference type="Proteomes" id="UP001602245">
    <property type="component" value="Unassembled WGS sequence"/>
</dbReference>
<dbReference type="RefSeq" id="WP_020510305.1">
    <property type="nucleotide sequence ID" value="NZ_JBIAZU010000002.1"/>
</dbReference>
<evidence type="ECO:0000313" key="2">
    <source>
        <dbReference type="EMBL" id="MFF5290704.1"/>
    </source>
</evidence>
<keyword evidence="3" id="KW-1185">Reference proteome</keyword>
<reference evidence="2 3" key="1">
    <citation type="submission" date="2024-10" db="EMBL/GenBank/DDBJ databases">
        <title>The Natural Products Discovery Center: Release of the First 8490 Sequenced Strains for Exploring Actinobacteria Biosynthetic Diversity.</title>
        <authorList>
            <person name="Kalkreuter E."/>
            <person name="Kautsar S.A."/>
            <person name="Yang D."/>
            <person name="Bader C.D."/>
            <person name="Teijaro C.N."/>
            <person name="Fluegel L."/>
            <person name="Davis C.M."/>
            <person name="Simpson J.R."/>
            <person name="Lauterbach L."/>
            <person name="Steele A.D."/>
            <person name="Gui C."/>
            <person name="Meng S."/>
            <person name="Li G."/>
            <person name="Viehrig K."/>
            <person name="Ye F."/>
            <person name="Su P."/>
            <person name="Kiefer A.F."/>
            <person name="Nichols A."/>
            <person name="Cepeda A.J."/>
            <person name="Yan W."/>
            <person name="Fan B."/>
            <person name="Jiang Y."/>
            <person name="Adhikari A."/>
            <person name="Zheng C.-J."/>
            <person name="Schuster L."/>
            <person name="Cowan T.M."/>
            <person name="Smanski M.J."/>
            <person name="Chevrette M.G."/>
            <person name="De Carvalho L.P.S."/>
            <person name="Shen B."/>
        </authorList>
    </citation>
    <scope>NUCLEOTIDE SEQUENCE [LARGE SCALE GENOMIC DNA]</scope>
    <source>
        <strain evidence="2 3">NPDC000087</strain>
    </source>
</reference>
<evidence type="ECO:0000313" key="3">
    <source>
        <dbReference type="Proteomes" id="UP001602245"/>
    </source>
</evidence>
<organism evidence="2 3">
    <name type="scientific">Paractinoplanes globisporus</name>
    <dbReference type="NCBI Taxonomy" id="113565"/>
    <lineage>
        <taxon>Bacteria</taxon>
        <taxon>Bacillati</taxon>
        <taxon>Actinomycetota</taxon>
        <taxon>Actinomycetes</taxon>
        <taxon>Micromonosporales</taxon>
        <taxon>Micromonosporaceae</taxon>
        <taxon>Paractinoplanes</taxon>
    </lineage>
</organism>